<sequence length="21" mass="2150">ITASTLSAARRISGPSGMLLF</sequence>
<dbReference type="AlphaFoldDB" id="A0A1B6NRY4"/>
<accession>A0A1B6NRY4</accession>
<name>A0A1B6NRY4_9ZZZZ</name>
<proteinExistence type="predicted"/>
<comment type="caution">
    <text evidence="1">The sequence shown here is derived from an EMBL/GenBank/DDBJ whole genome shotgun (WGS) entry which is preliminary data.</text>
</comment>
<evidence type="ECO:0000313" key="1">
    <source>
        <dbReference type="EMBL" id="KTF06133.1"/>
    </source>
</evidence>
<protein>
    <submittedName>
        <fullName evidence="1">Uncharacterized protein</fullName>
    </submittedName>
</protein>
<dbReference type="EMBL" id="AYSL01001345">
    <property type="protein sequence ID" value="KTF06133.1"/>
    <property type="molecule type" value="Genomic_DNA"/>
</dbReference>
<feature type="non-terminal residue" evidence="1">
    <location>
        <position position="1"/>
    </location>
</feature>
<organism evidence="1">
    <name type="scientific">marine sediment metagenome</name>
    <dbReference type="NCBI Taxonomy" id="412755"/>
    <lineage>
        <taxon>unclassified sequences</taxon>
        <taxon>metagenomes</taxon>
        <taxon>ecological metagenomes</taxon>
    </lineage>
</organism>
<gene>
    <name evidence="1" type="ORF">MGSAQ_002371</name>
</gene>
<reference evidence="1" key="1">
    <citation type="submission" date="2013-11" db="EMBL/GenBank/DDBJ databases">
        <title>Microbial diversity, functional groups and degradation webs in Northern and Southern Mediterranean and Red Sea marine crude oil polluted sites.</title>
        <authorList>
            <person name="Daffonchio D."/>
            <person name="Mapelli F."/>
            <person name="Ferrer M."/>
            <person name="Richter M."/>
            <person name="Cherif A."/>
            <person name="Malkawi H.I."/>
            <person name="Yakimov M.M."/>
            <person name="Abdel-Fattah Y.R."/>
            <person name="Blaghen M."/>
            <person name="Golyshin P.N."/>
            <person name="Kalogerakis N."/>
            <person name="Boon N."/>
            <person name="Magagnini M."/>
            <person name="Fava F."/>
        </authorList>
    </citation>
    <scope>NUCLEOTIDE SEQUENCE</scope>
</reference>